<organism evidence="1 2">
    <name type="scientific">Populibacterium corticicola</name>
    <dbReference type="NCBI Taxonomy" id="1812826"/>
    <lineage>
        <taxon>Bacteria</taxon>
        <taxon>Bacillati</taxon>
        <taxon>Actinomycetota</taxon>
        <taxon>Actinomycetes</taxon>
        <taxon>Micrococcales</taxon>
        <taxon>Jonesiaceae</taxon>
        <taxon>Populibacterium</taxon>
    </lineage>
</organism>
<comment type="caution">
    <text evidence="1">The sequence shown here is derived from an EMBL/GenBank/DDBJ whole genome shotgun (WGS) entry which is preliminary data.</text>
</comment>
<sequence length="60" mass="6280">MLGIDTGRGSYVVACGKWTAGLDAVSKGATSSTLSQPETINALAGDHDLHEAMDYLKQLN</sequence>
<evidence type="ECO:0000313" key="2">
    <source>
        <dbReference type="Proteomes" id="UP001597391"/>
    </source>
</evidence>
<dbReference type="RefSeq" id="WP_377465303.1">
    <property type="nucleotide sequence ID" value="NZ_JBHUOP010000002.1"/>
</dbReference>
<protein>
    <submittedName>
        <fullName evidence="1">Uncharacterized protein</fullName>
    </submittedName>
</protein>
<name>A0ABW5XCD9_9MICO</name>
<evidence type="ECO:0000313" key="1">
    <source>
        <dbReference type="EMBL" id="MFD2839752.1"/>
    </source>
</evidence>
<accession>A0ABW5XCD9</accession>
<keyword evidence="2" id="KW-1185">Reference proteome</keyword>
<dbReference type="Proteomes" id="UP001597391">
    <property type="component" value="Unassembled WGS sequence"/>
</dbReference>
<reference evidence="2" key="1">
    <citation type="journal article" date="2019" name="Int. J. Syst. Evol. Microbiol.">
        <title>The Global Catalogue of Microorganisms (GCM) 10K type strain sequencing project: providing services to taxonomists for standard genome sequencing and annotation.</title>
        <authorList>
            <consortium name="The Broad Institute Genomics Platform"/>
            <consortium name="The Broad Institute Genome Sequencing Center for Infectious Disease"/>
            <person name="Wu L."/>
            <person name="Ma J."/>
        </authorList>
    </citation>
    <scope>NUCLEOTIDE SEQUENCE [LARGE SCALE GENOMIC DNA]</scope>
    <source>
        <strain evidence="2">KCTC 33576</strain>
    </source>
</reference>
<dbReference type="EMBL" id="JBHUOP010000002">
    <property type="protein sequence ID" value="MFD2839752.1"/>
    <property type="molecule type" value="Genomic_DNA"/>
</dbReference>
<gene>
    <name evidence="1" type="ORF">ACFSYH_04115</name>
</gene>
<proteinExistence type="predicted"/>